<dbReference type="EnsemblMetazoa" id="MDOA010984-RA">
    <property type="protein sequence ID" value="MDOA010984-PA"/>
    <property type="gene ID" value="MDOA010984"/>
</dbReference>
<feature type="domain" description="PiggyBac transposable element-derived protein" evidence="1">
    <location>
        <begin position="3"/>
        <end position="203"/>
    </location>
</feature>
<dbReference type="eggNOG" id="ENOG502QVRU">
    <property type="taxonomic scope" value="Eukaryota"/>
</dbReference>
<evidence type="ECO:0000259" key="1">
    <source>
        <dbReference type="Pfam" id="PF13843"/>
    </source>
</evidence>
<dbReference type="InterPro" id="IPR029526">
    <property type="entry name" value="PGBD"/>
</dbReference>
<name>A0A1I8N2Y9_MUSDO</name>
<dbReference type="PANTHER" id="PTHR47272">
    <property type="entry name" value="DDE_TNP_1_7 DOMAIN-CONTAINING PROTEIN"/>
    <property type="match status" value="1"/>
</dbReference>
<evidence type="ECO:0000313" key="2">
    <source>
        <dbReference type="EnsemblMetazoa" id="MDOA010984-PA"/>
    </source>
</evidence>
<protein>
    <recommendedName>
        <fullName evidence="1">PiggyBac transposable element-derived protein domain-containing protein</fullName>
    </recommendedName>
</protein>
<dbReference type="PANTHER" id="PTHR47272:SF1">
    <property type="entry name" value="PIGGYBAC TRANSPOSABLE ELEMENT-DERIVED PROTEIN 3-LIKE"/>
    <property type="match status" value="1"/>
</dbReference>
<sequence>MAWAENFKLAAVGNALPRNRFEKIKQFLHFNNNAAQTEKGQPGYDKLYKVRPLLNFIKSKFNAIPQEEFQSVDEQMIAYKGQHSLKQYLPNKPHKWGFKMFTRAGVSGIMYDFTLYIGEGTCESFGMGISSDIVLALASNIPMNQNFKLFFDNWFTSINLMIALRQRGILSVGTIRSNRLKNCALCSEKELQKRGRGSFDCKYEAT</sequence>
<reference evidence="2" key="1">
    <citation type="submission" date="2020-05" db="UniProtKB">
        <authorList>
            <consortium name="EnsemblMetazoa"/>
        </authorList>
    </citation>
    <scope>IDENTIFICATION</scope>
    <source>
        <strain evidence="2">Aabys</strain>
    </source>
</reference>
<accession>A0A1I8N2Y9</accession>
<dbReference type="AlphaFoldDB" id="A0A1I8N2Y9"/>
<dbReference type="VEuPathDB" id="VectorBase:MDOA010984"/>
<dbReference type="Pfam" id="PF13843">
    <property type="entry name" value="DDE_Tnp_1_7"/>
    <property type="match status" value="1"/>
</dbReference>
<organism evidence="2">
    <name type="scientific">Musca domestica</name>
    <name type="common">House fly</name>
    <dbReference type="NCBI Taxonomy" id="7370"/>
    <lineage>
        <taxon>Eukaryota</taxon>
        <taxon>Metazoa</taxon>
        <taxon>Ecdysozoa</taxon>
        <taxon>Arthropoda</taxon>
        <taxon>Hexapoda</taxon>
        <taxon>Insecta</taxon>
        <taxon>Pterygota</taxon>
        <taxon>Neoptera</taxon>
        <taxon>Endopterygota</taxon>
        <taxon>Diptera</taxon>
        <taxon>Brachycera</taxon>
        <taxon>Muscomorpha</taxon>
        <taxon>Muscoidea</taxon>
        <taxon>Muscidae</taxon>
        <taxon>Musca</taxon>
    </lineage>
</organism>
<proteinExistence type="predicted"/>